<organism evidence="4 5">
    <name type="scientific">Nicrophorus vespilloides</name>
    <name type="common">Boreal carrion beetle</name>
    <dbReference type="NCBI Taxonomy" id="110193"/>
    <lineage>
        <taxon>Eukaryota</taxon>
        <taxon>Metazoa</taxon>
        <taxon>Ecdysozoa</taxon>
        <taxon>Arthropoda</taxon>
        <taxon>Hexapoda</taxon>
        <taxon>Insecta</taxon>
        <taxon>Pterygota</taxon>
        <taxon>Neoptera</taxon>
        <taxon>Endopterygota</taxon>
        <taxon>Coleoptera</taxon>
        <taxon>Polyphaga</taxon>
        <taxon>Staphyliniformia</taxon>
        <taxon>Silphidae</taxon>
        <taxon>Nicrophorinae</taxon>
        <taxon>Nicrophorus</taxon>
    </lineage>
</organism>
<dbReference type="GeneID" id="108564223"/>
<keyword evidence="4" id="KW-1185">Reference proteome</keyword>
<sequence length="327" mass="36549">MNYIGIDVSKAKIDVLWLKDTDQLKIKAKALSNNLAGFKQLVVWLDKNLAVSPSNIRIVLEATGVYHEALAYFLHDHGYIVSVINPAYIRKFADGLGTQHKTDKTDSFILARYGFLVQPPVWQPEPKPVRQLKALIARVDALKADLQREENRLEKADATDTPDNVVASIHDMIHSLNVAIAKLTQDIDDHIDGHPDLKNDQSLLESIPGVGKKVALSMLALIHSRNFESADQLTAFVGLIPKHRESGTFRGRTTLSKNGNRRIRALLYFPAVVATKYNDHIKAQYHRLLKAGKTKMQAIGAAMRKLVQLCFGVLKSKRPYDAQYQAA</sequence>
<keyword evidence="1" id="KW-0175">Coiled coil</keyword>
<evidence type="ECO:0000256" key="1">
    <source>
        <dbReference type="SAM" id="Coils"/>
    </source>
</evidence>
<dbReference type="PANTHER" id="PTHR33055:SF3">
    <property type="entry name" value="PUTATIVE TRANSPOSASE FOR IS117-RELATED"/>
    <property type="match status" value="1"/>
</dbReference>
<evidence type="ECO:0000259" key="2">
    <source>
        <dbReference type="Pfam" id="PF01548"/>
    </source>
</evidence>
<dbReference type="InterPro" id="IPR047650">
    <property type="entry name" value="Transpos_IS110"/>
</dbReference>
<dbReference type="RefSeq" id="XP_017778674.1">
    <property type="nucleotide sequence ID" value="XM_017923185.1"/>
</dbReference>
<dbReference type="InterPro" id="IPR003346">
    <property type="entry name" value="Transposase_20"/>
</dbReference>
<feature type="domain" description="Transposase IS110-like N-terminal" evidence="2">
    <location>
        <begin position="4"/>
        <end position="155"/>
    </location>
</feature>
<dbReference type="PANTHER" id="PTHR33055">
    <property type="entry name" value="TRANSPOSASE FOR INSERTION SEQUENCE ELEMENT IS1111A"/>
    <property type="match status" value="1"/>
</dbReference>
<feature type="coiled-coil region" evidence="1">
    <location>
        <begin position="129"/>
        <end position="159"/>
    </location>
</feature>
<accession>A0ABM1MVS4</accession>
<dbReference type="Proteomes" id="UP000695000">
    <property type="component" value="Unplaced"/>
</dbReference>
<evidence type="ECO:0000313" key="4">
    <source>
        <dbReference type="Proteomes" id="UP000695000"/>
    </source>
</evidence>
<evidence type="ECO:0000313" key="5">
    <source>
        <dbReference type="RefSeq" id="XP_017778674.1"/>
    </source>
</evidence>
<gene>
    <name evidence="5" type="primary">LOC108564223</name>
</gene>
<reference evidence="5" key="1">
    <citation type="submission" date="2025-08" db="UniProtKB">
        <authorList>
            <consortium name="RefSeq"/>
        </authorList>
    </citation>
    <scope>IDENTIFICATION</scope>
    <source>
        <tissue evidence="5">Whole Larva</tissue>
    </source>
</reference>
<dbReference type="Pfam" id="PF02371">
    <property type="entry name" value="Transposase_20"/>
    <property type="match status" value="1"/>
</dbReference>
<proteinExistence type="predicted"/>
<name>A0ABM1MVS4_NICVS</name>
<dbReference type="NCBIfam" id="NF033542">
    <property type="entry name" value="transpos_IS110"/>
    <property type="match status" value="1"/>
</dbReference>
<dbReference type="InterPro" id="IPR002525">
    <property type="entry name" value="Transp_IS110-like_N"/>
</dbReference>
<feature type="domain" description="Transposase IS116/IS110/IS902 C-terminal" evidence="3">
    <location>
        <begin position="202"/>
        <end position="286"/>
    </location>
</feature>
<evidence type="ECO:0000259" key="3">
    <source>
        <dbReference type="Pfam" id="PF02371"/>
    </source>
</evidence>
<protein>
    <submittedName>
        <fullName evidence="5">Pilin gene-inverting protein-like</fullName>
    </submittedName>
</protein>
<dbReference type="Pfam" id="PF01548">
    <property type="entry name" value="DEDD_Tnp_IS110"/>
    <property type="match status" value="1"/>
</dbReference>